<accession>A0ABP4R4V2</accession>
<evidence type="ECO:0000256" key="1">
    <source>
        <dbReference type="SAM" id="MobiDB-lite"/>
    </source>
</evidence>
<evidence type="ECO:0000313" key="3">
    <source>
        <dbReference type="Proteomes" id="UP001500064"/>
    </source>
</evidence>
<keyword evidence="3" id="KW-1185">Reference proteome</keyword>
<dbReference type="InterPro" id="IPR036390">
    <property type="entry name" value="WH_DNA-bd_sf"/>
</dbReference>
<comment type="caution">
    <text evidence="2">The sequence shown here is derived from an EMBL/GenBank/DDBJ whole genome shotgun (WGS) entry which is preliminary data.</text>
</comment>
<dbReference type="Gene3D" id="1.10.10.10">
    <property type="entry name" value="Winged helix-like DNA-binding domain superfamily/Winged helix DNA-binding domain"/>
    <property type="match status" value="1"/>
</dbReference>
<evidence type="ECO:0000313" key="2">
    <source>
        <dbReference type="EMBL" id="GAA1634429.1"/>
    </source>
</evidence>
<reference evidence="3" key="1">
    <citation type="journal article" date="2019" name="Int. J. Syst. Evol. Microbiol.">
        <title>The Global Catalogue of Microorganisms (GCM) 10K type strain sequencing project: providing services to taxonomists for standard genome sequencing and annotation.</title>
        <authorList>
            <consortium name="The Broad Institute Genomics Platform"/>
            <consortium name="The Broad Institute Genome Sequencing Center for Infectious Disease"/>
            <person name="Wu L."/>
            <person name="Ma J."/>
        </authorList>
    </citation>
    <scope>NUCLEOTIDE SEQUENCE [LARGE SCALE GENOMIC DNA]</scope>
    <source>
        <strain evidence="3">JCM 13929</strain>
    </source>
</reference>
<sequence>MTHCHGCYSHHMSSALEAVAVLGDDLRRRLYDHVRRSPAPVTRDEAARDAGISRKLAAFHLDKLVAVGLLSVSYARPAGLRRAGRTPKVYAPAETSLQISIPPREHGLLAGILLRAVRHQAPGESGTEAALRSAASHGRSLGAADRDRLRPGRLGPERALTYVADLLERHGFEPARDAPTRMTLRNCPFHPMAADDPDLVCAINHAFVSGLLDGLGATTLDATLAPRPDGCCVALAPRTPPA</sequence>
<proteinExistence type="predicted"/>
<dbReference type="SUPFAM" id="SSF46785">
    <property type="entry name" value="Winged helix' DNA-binding domain"/>
    <property type="match status" value="1"/>
</dbReference>
<name>A0ABP4R4V2_9ACTN</name>
<dbReference type="InterPro" id="IPR011991">
    <property type="entry name" value="ArsR-like_HTH"/>
</dbReference>
<dbReference type="Proteomes" id="UP001500064">
    <property type="component" value="Unassembled WGS sequence"/>
</dbReference>
<dbReference type="EMBL" id="BAAAMU010000021">
    <property type="protein sequence ID" value="GAA1634429.1"/>
    <property type="molecule type" value="Genomic_DNA"/>
</dbReference>
<dbReference type="CDD" id="cd00090">
    <property type="entry name" value="HTH_ARSR"/>
    <property type="match status" value="1"/>
</dbReference>
<organism evidence="2 3">
    <name type="scientific">Nonomuraea maheshkhaliensis</name>
    <dbReference type="NCBI Taxonomy" id="419590"/>
    <lineage>
        <taxon>Bacteria</taxon>
        <taxon>Bacillati</taxon>
        <taxon>Actinomycetota</taxon>
        <taxon>Actinomycetes</taxon>
        <taxon>Streptosporangiales</taxon>
        <taxon>Streptosporangiaceae</taxon>
        <taxon>Nonomuraea</taxon>
    </lineage>
</organism>
<dbReference type="InterPro" id="IPR036388">
    <property type="entry name" value="WH-like_DNA-bd_sf"/>
</dbReference>
<feature type="region of interest" description="Disordered" evidence="1">
    <location>
        <begin position="124"/>
        <end position="150"/>
    </location>
</feature>
<protein>
    <submittedName>
        <fullName evidence="2">Helix-turn-helix domain-containing protein</fullName>
    </submittedName>
</protein>
<dbReference type="Pfam" id="PF12840">
    <property type="entry name" value="HTH_20"/>
    <property type="match status" value="1"/>
</dbReference>
<gene>
    <name evidence="2" type="ORF">GCM10009733_034290</name>
</gene>